<dbReference type="EMBL" id="BMJM01000013">
    <property type="protein sequence ID" value="GGE20048.1"/>
    <property type="molecule type" value="Genomic_DNA"/>
</dbReference>
<dbReference type="SUPFAM" id="SSF117892">
    <property type="entry name" value="Band 7/SPFH domain"/>
    <property type="match status" value="1"/>
</dbReference>
<reference evidence="2" key="2">
    <citation type="submission" date="2020-09" db="EMBL/GenBank/DDBJ databases">
        <authorList>
            <person name="Sun Q."/>
            <person name="Zhou Y."/>
        </authorList>
    </citation>
    <scope>NUCLEOTIDE SEQUENCE</scope>
    <source>
        <strain evidence="2">CGMCC 1.15519</strain>
    </source>
</reference>
<reference evidence="2" key="1">
    <citation type="journal article" date="2014" name="Int. J. Syst. Evol. Microbiol.">
        <title>Complete genome sequence of Corynebacterium casei LMG S-19264T (=DSM 44701T), isolated from a smear-ripened cheese.</title>
        <authorList>
            <consortium name="US DOE Joint Genome Institute (JGI-PGF)"/>
            <person name="Walter F."/>
            <person name="Albersmeier A."/>
            <person name="Kalinowski J."/>
            <person name="Ruckert C."/>
        </authorList>
    </citation>
    <scope>NUCLEOTIDE SEQUENCE</scope>
    <source>
        <strain evidence="2">CGMCC 1.15519</strain>
    </source>
</reference>
<keyword evidence="3" id="KW-1185">Reference proteome</keyword>
<proteinExistence type="predicted"/>
<comment type="caution">
    <text evidence="2">The sequence shown here is derived from an EMBL/GenBank/DDBJ whole genome shotgun (WGS) entry which is preliminary data.</text>
</comment>
<dbReference type="CDD" id="cd03408">
    <property type="entry name" value="SPFH_like_u1"/>
    <property type="match status" value="1"/>
</dbReference>
<protein>
    <submittedName>
        <fullName evidence="2">Antifreeze protein, type I</fullName>
    </submittedName>
</protein>
<evidence type="ECO:0000259" key="1">
    <source>
        <dbReference type="Pfam" id="PF13421"/>
    </source>
</evidence>
<dbReference type="Proteomes" id="UP000635071">
    <property type="component" value="Unassembled WGS sequence"/>
</dbReference>
<evidence type="ECO:0000313" key="3">
    <source>
        <dbReference type="Proteomes" id="UP000635071"/>
    </source>
</evidence>
<dbReference type="RefSeq" id="WP_188763868.1">
    <property type="nucleotide sequence ID" value="NZ_BMJM01000013.1"/>
</dbReference>
<dbReference type="PANTHER" id="PTHR37826">
    <property type="entry name" value="FLOTILLIN BAND_7_5 DOMAIN PROTEIN"/>
    <property type="match status" value="1"/>
</dbReference>
<name>A0A917A0P4_9SPHN</name>
<dbReference type="InterPro" id="IPR036013">
    <property type="entry name" value="Band_7/SPFH_dom_sf"/>
</dbReference>
<gene>
    <name evidence="2" type="primary">ydjI</name>
    <name evidence="2" type="ORF">GCM10011529_28320</name>
</gene>
<evidence type="ECO:0000313" key="2">
    <source>
        <dbReference type="EMBL" id="GGE20048.1"/>
    </source>
</evidence>
<dbReference type="AlphaFoldDB" id="A0A917A0P4"/>
<accession>A0A917A0P4</accession>
<dbReference type="Pfam" id="PF13421">
    <property type="entry name" value="Band_7_1"/>
    <property type="match status" value="1"/>
</dbReference>
<dbReference type="PANTHER" id="PTHR37826:SF2">
    <property type="entry name" value="ZINC-RIBBON DOMAIN-CONTAINING PROTEIN"/>
    <property type="match status" value="1"/>
</dbReference>
<dbReference type="Gene3D" id="3.30.479.30">
    <property type="entry name" value="Band 7 domain"/>
    <property type="match status" value="1"/>
</dbReference>
<organism evidence="2 3">
    <name type="scientific">Sandarakinorhabdus glacialis</name>
    <dbReference type="NCBI Taxonomy" id="1614636"/>
    <lineage>
        <taxon>Bacteria</taxon>
        <taxon>Pseudomonadati</taxon>
        <taxon>Pseudomonadota</taxon>
        <taxon>Alphaproteobacteria</taxon>
        <taxon>Sphingomonadales</taxon>
        <taxon>Sphingosinicellaceae</taxon>
        <taxon>Sandarakinorhabdus</taxon>
    </lineage>
</organism>
<sequence>MGLGDFFRKQLVDVIDWTDEPGVLGVRYPIADREIQHGGQLTVREGQAAIFMTEGQVADRFGAGQHTLDTATLPLLSSLENWKTGFQAPFKSDVYFFSLRQQIDRKWGTTQPITLRDKDFGTIRLRAFGRYGFAIADPAKFFDTLMGNLERYTVDEVEPQLRAAIATGLAAKLGAGEVPFLDLAANQTLLSDTLKAAIAPAFEQYGLALSSFYVESLSLPEEVQAAIDKSSSIRALGDLDAYTKFQAAESISVAAANQGGVAGIGASAAAGMAIGSAMSGGLQSAAPAAAAPAEDPFVVIGKLHTLMTAGAITQAEFDAKKAALLAKI</sequence>
<feature type="domain" description="SPFH" evidence="1">
    <location>
        <begin position="27"/>
        <end position="234"/>
    </location>
</feature>
<dbReference type="InterPro" id="IPR033880">
    <property type="entry name" value="SPFH_YdjI"/>
</dbReference>